<protein>
    <submittedName>
        <fullName evidence="2">Uncharacterized protein</fullName>
    </submittedName>
</protein>
<comment type="caution">
    <text evidence="2">The sequence shown here is derived from an EMBL/GenBank/DDBJ whole genome shotgun (WGS) entry which is preliminary data.</text>
</comment>
<dbReference type="RefSeq" id="XP_046007659.1">
    <property type="nucleotide sequence ID" value="XM_046159533.1"/>
</dbReference>
<gene>
    <name evidence="2" type="ORF">B0I36DRAFT_367868</name>
</gene>
<accession>A0A9P8XZK3</accession>
<keyword evidence="3" id="KW-1185">Reference proteome</keyword>
<proteinExistence type="predicted"/>
<name>A0A9P8XZK3_9PEZI</name>
<feature type="region of interest" description="Disordered" evidence="1">
    <location>
        <begin position="322"/>
        <end position="346"/>
    </location>
</feature>
<evidence type="ECO:0000313" key="3">
    <source>
        <dbReference type="Proteomes" id="UP000756346"/>
    </source>
</evidence>
<dbReference type="OrthoDB" id="5118341at2759"/>
<dbReference type="Proteomes" id="UP000756346">
    <property type="component" value="Unassembled WGS sequence"/>
</dbReference>
<dbReference type="GeneID" id="70189079"/>
<reference evidence="2" key="1">
    <citation type="journal article" date="2021" name="Nat. Commun.">
        <title>Genetic determinants of endophytism in the Arabidopsis root mycobiome.</title>
        <authorList>
            <person name="Mesny F."/>
            <person name="Miyauchi S."/>
            <person name="Thiergart T."/>
            <person name="Pickel B."/>
            <person name="Atanasova L."/>
            <person name="Karlsson M."/>
            <person name="Huettel B."/>
            <person name="Barry K.W."/>
            <person name="Haridas S."/>
            <person name="Chen C."/>
            <person name="Bauer D."/>
            <person name="Andreopoulos W."/>
            <person name="Pangilinan J."/>
            <person name="LaButti K."/>
            <person name="Riley R."/>
            <person name="Lipzen A."/>
            <person name="Clum A."/>
            <person name="Drula E."/>
            <person name="Henrissat B."/>
            <person name="Kohler A."/>
            <person name="Grigoriev I.V."/>
            <person name="Martin F.M."/>
            <person name="Hacquard S."/>
        </authorList>
    </citation>
    <scope>NUCLEOTIDE SEQUENCE</scope>
    <source>
        <strain evidence="2">MPI-CAGE-CH-0230</strain>
    </source>
</reference>
<evidence type="ECO:0000313" key="2">
    <source>
        <dbReference type="EMBL" id="KAH7021458.1"/>
    </source>
</evidence>
<organism evidence="2 3">
    <name type="scientific">Microdochium trichocladiopsis</name>
    <dbReference type="NCBI Taxonomy" id="1682393"/>
    <lineage>
        <taxon>Eukaryota</taxon>
        <taxon>Fungi</taxon>
        <taxon>Dikarya</taxon>
        <taxon>Ascomycota</taxon>
        <taxon>Pezizomycotina</taxon>
        <taxon>Sordariomycetes</taxon>
        <taxon>Xylariomycetidae</taxon>
        <taxon>Xylariales</taxon>
        <taxon>Microdochiaceae</taxon>
        <taxon>Microdochium</taxon>
    </lineage>
</organism>
<dbReference type="EMBL" id="JAGTJQ010000010">
    <property type="protein sequence ID" value="KAH7021458.1"/>
    <property type="molecule type" value="Genomic_DNA"/>
</dbReference>
<evidence type="ECO:0000256" key="1">
    <source>
        <dbReference type="SAM" id="MobiDB-lite"/>
    </source>
</evidence>
<dbReference type="AlphaFoldDB" id="A0A9P8XZK3"/>
<sequence>MPFLPTNNNELKDMHRVVSAERKNAEITGVAVVRSRTFDPLDSKCEPRWWKFWQGKGAIEVTTAPDLQYTLDRITMEDRPTNLIIVASRYIRNLGFDVDSSDSNLESLKILCASPRSKQASDSKRNSMQHQKAELFLDGASTFGGVRLDQWGMAHGQHKVYLGENVKIRPELDMLEKSLRTAWNQRANGMREHFNTMRNTNMLGEWWKEWRGPVAGLLGACVTTTKLGVAFSTTTITVSGSYGFGLLAGSASYSTTTAVATAAGPALLLGAATAAMVYFVPWEDLLGCFQSCFGSFWDWLMDLISGIRERFVQWSSAQRTRYSSSGRGRREEAPPPYEHHRHGQKL</sequence>